<gene>
    <name evidence="3" type="ORF">KP509_06G087800</name>
</gene>
<reference evidence="3" key="1">
    <citation type="submission" date="2021-08" db="EMBL/GenBank/DDBJ databases">
        <title>WGS assembly of Ceratopteris richardii.</title>
        <authorList>
            <person name="Marchant D.B."/>
            <person name="Chen G."/>
            <person name="Jenkins J."/>
            <person name="Shu S."/>
            <person name="Leebens-Mack J."/>
            <person name="Grimwood J."/>
            <person name="Schmutz J."/>
            <person name="Soltis P."/>
            <person name="Soltis D."/>
            <person name="Chen Z.-H."/>
        </authorList>
    </citation>
    <scope>NUCLEOTIDE SEQUENCE</scope>
    <source>
        <strain evidence="3">Whitten #5841</strain>
        <tissue evidence="3">Leaf</tissue>
    </source>
</reference>
<feature type="compositionally biased region" description="Basic and acidic residues" evidence="1">
    <location>
        <begin position="155"/>
        <end position="165"/>
    </location>
</feature>
<dbReference type="GO" id="GO:0003723">
    <property type="term" value="F:RNA binding"/>
    <property type="evidence" value="ECO:0007669"/>
    <property type="project" value="InterPro"/>
</dbReference>
<organism evidence="3 4">
    <name type="scientific">Ceratopteris richardii</name>
    <name type="common">Triangle waterfern</name>
    <dbReference type="NCBI Taxonomy" id="49495"/>
    <lineage>
        <taxon>Eukaryota</taxon>
        <taxon>Viridiplantae</taxon>
        <taxon>Streptophyta</taxon>
        <taxon>Embryophyta</taxon>
        <taxon>Tracheophyta</taxon>
        <taxon>Polypodiopsida</taxon>
        <taxon>Polypodiidae</taxon>
        <taxon>Polypodiales</taxon>
        <taxon>Pteridineae</taxon>
        <taxon>Pteridaceae</taxon>
        <taxon>Parkerioideae</taxon>
        <taxon>Ceratopteris</taxon>
    </lineage>
</organism>
<dbReference type="InterPro" id="IPR039884">
    <property type="entry name" value="R3HC1/R3HCL"/>
</dbReference>
<dbReference type="EMBL" id="CM035411">
    <property type="protein sequence ID" value="KAH7435992.1"/>
    <property type="molecule type" value="Genomic_DNA"/>
</dbReference>
<dbReference type="GO" id="GO:0005634">
    <property type="term" value="C:nucleus"/>
    <property type="evidence" value="ECO:0007669"/>
    <property type="project" value="InterPro"/>
</dbReference>
<feature type="compositionally biased region" description="Low complexity" evidence="1">
    <location>
        <begin position="129"/>
        <end position="142"/>
    </location>
</feature>
<evidence type="ECO:0000313" key="4">
    <source>
        <dbReference type="Proteomes" id="UP000825935"/>
    </source>
</evidence>
<dbReference type="InterPro" id="IPR012677">
    <property type="entry name" value="Nucleotide-bd_a/b_plait_sf"/>
</dbReference>
<dbReference type="InterPro" id="IPR014789">
    <property type="entry name" value="PolyA-riboNase_RNA-binding"/>
</dbReference>
<dbReference type="InterPro" id="IPR035979">
    <property type="entry name" value="RBD_domain_sf"/>
</dbReference>
<dbReference type="OMA" id="RRMIMGA"/>
<dbReference type="Proteomes" id="UP000825935">
    <property type="component" value="Chromosome 6"/>
</dbReference>
<sequence>MLTDFNIFLLLEIAVNYGVRHVLILSFSPSVTTKDLEDLFEPFVAANGVAIRWVNDTTALAIFRNPETAKEALKNTKNPSFKIEQLADDEPLLGLINEKDLQPPVPRPATTSQAARRMIMGALQRQGLQKKTSSTLKSSQQQESERKQRVLTRQRLRDEAWGSEV</sequence>
<comment type="caution">
    <text evidence="3">The sequence shown here is derived from an EMBL/GenBank/DDBJ whole genome shotgun (WGS) entry which is preliminary data.</text>
</comment>
<dbReference type="GO" id="GO:0006402">
    <property type="term" value="P:mRNA catabolic process"/>
    <property type="evidence" value="ECO:0007669"/>
    <property type="project" value="InterPro"/>
</dbReference>
<accession>A0A8T2UKN5</accession>
<dbReference type="SUPFAM" id="SSF54928">
    <property type="entry name" value="RNA-binding domain, RBD"/>
    <property type="match status" value="1"/>
</dbReference>
<protein>
    <recommendedName>
        <fullName evidence="2">Poly(A)-specific ribonuclease RNA-binding domain-containing protein</fullName>
    </recommendedName>
</protein>
<dbReference type="GO" id="GO:0005737">
    <property type="term" value="C:cytoplasm"/>
    <property type="evidence" value="ECO:0007669"/>
    <property type="project" value="InterPro"/>
</dbReference>
<dbReference type="PANTHER" id="PTHR21678">
    <property type="entry name" value="GROWTH INHIBITION AND DIFFERENTIATION RELATED PROTEIN 88"/>
    <property type="match status" value="1"/>
</dbReference>
<proteinExistence type="predicted"/>
<dbReference type="GO" id="GO:0046872">
    <property type="term" value="F:metal ion binding"/>
    <property type="evidence" value="ECO:0007669"/>
    <property type="project" value="InterPro"/>
</dbReference>
<dbReference type="Pfam" id="PF08675">
    <property type="entry name" value="RNA_bind"/>
    <property type="match status" value="1"/>
</dbReference>
<dbReference type="AlphaFoldDB" id="A0A8T2UKN5"/>
<feature type="region of interest" description="Disordered" evidence="1">
    <location>
        <begin position="124"/>
        <end position="165"/>
    </location>
</feature>
<name>A0A8T2UKN5_CERRI</name>
<evidence type="ECO:0000256" key="1">
    <source>
        <dbReference type="SAM" id="MobiDB-lite"/>
    </source>
</evidence>
<keyword evidence="4" id="KW-1185">Reference proteome</keyword>
<dbReference type="GO" id="GO:0004535">
    <property type="term" value="F:poly(A)-specific ribonuclease activity"/>
    <property type="evidence" value="ECO:0007669"/>
    <property type="project" value="InterPro"/>
</dbReference>
<dbReference type="PANTHER" id="PTHR21678:SF0">
    <property type="entry name" value="C3H1-TYPE DOMAIN-CONTAINING PROTEIN"/>
    <property type="match status" value="1"/>
</dbReference>
<dbReference type="Gene3D" id="3.30.70.330">
    <property type="match status" value="1"/>
</dbReference>
<evidence type="ECO:0000313" key="3">
    <source>
        <dbReference type="EMBL" id="KAH7435992.1"/>
    </source>
</evidence>
<evidence type="ECO:0000259" key="2">
    <source>
        <dbReference type="Pfam" id="PF08675"/>
    </source>
</evidence>
<feature type="domain" description="Poly(A)-specific ribonuclease RNA-binding" evidence="2">
    <location>
        <begin position="20"/>
        <end position="87"/>
    </location>
</feature>
<dbReference type="OrthoDB" id="5418203at2759"/>